<dbReference type="Proteomes" id="UP000279470">
    <property type="component" value="Unassembled WGS sequence"/>
</dbReference>
<evidence type="ECO:0000256" key="8">
    <source>
        <dbReference type="HAMAP-Rule" id="MF_01416"/>
    </source>
</evidence>
<protein>
    <recommendedName>
        <fullName evidence="8">ATP synthase subunit delta</fullName>
    </recommendedName>
    <alternativeName>
        <fullName evidence="8">ATP synthase F(1) sector subunit delta</fullName>
    </alternativeName>
    <alternativeName>
        <fullName evidence="8">F-type ATPase subunit delta</fullName>
        <shortName evidence="8">F-ATPase subunit delta</shortName>
    </alternativeName>
</protein>
<name>A0A429XFT9_9RICK</name>
<dbReference type="Gene3D" id="1.10.520.20">
    <property type="entry name" value="N-terminal domain of the delta subunit of the F1F0-ATP synthase"/>
    <property type="match status" value="1"/>
</dbReference>
<evidence type="ECO:0000313" key="9">
    <source>
        <dbReference type="EMBL" id="RST64015.1"/>
    </source>
</evidence>
<proteinExistence type="inferred from homology"/>
<keyword evidence="7 8" id="KW-0066">ATP synthesis</keyword>
<dbReference type="InterPro" id="IPR000711">
    <property type="entry name" value="ATPase_OSCP/dsu"/>
</dbReference>
<evidence type="ECO:0000256" key="5">
    <source>
        <dbReference type="ARBA" id="ARBA00023136"/>
    </source>
</evidence>
<comment type="subcellular location">
    <subcellularLocation>
        <location evidence="8">Cell membrane</location>
        <topology evidence="8">Peripheral membrane protein</topology>
    </subcellularLocation>
    <subcellularLocation>
        <location evidence="1">Membrane</location>
    </subcellularLocation>
</comment>
<reference evidence="10" key="1">
    <citation type="submission" date="2018-11" db="EMBL/GenBank/DDBJ databases">
        <title>Phylogenetic, genomic, and biogeographic characterization of a novel and ubiquitous marine invertebrate-associated Rickettsiales parasite, Candidatus Marinoinvertebrata rohwerii, gen. nov., sp. nov.</title>
        <authorList>
            <person name="Klinges J.G."/>
            <person name="Rosales S.M."/>
            <person name="Mcminds R."/>
            <person name="Shaver E.C."/>
            <person name="Shantz A."/>
            <person name="Peters E.C."/>
            <person name="Burkepile D.E."/>
            <person name="Silliman B.R."/>
            <person name="Vega Thurber R.L."/>
        </authorList>
    </citation>
    <scope>NUCLEOTIDE SEQUENCE [LARGE SCALE GENOMIC DNA]</scope>
    <source>
        <strain evidence="10">a_cerv_44</strain>
    </source>
</reference>
<comment type="function">
    <text evidence="8">This protein is part of the stalk that links CF(0) to CF(1). It either transmits conformational changes from CF(0) to CF(1) or is implicated in proton conduction.</text>
</comment>
<keyword evidence="9" id="KW-0378">Hydrolase</keyword>
<keyword evidence="4 8" id="KW-0406">Ion transport</keyword>
<keyword evidence="2 8" id="KW-0813">Transport</keyword>
<keyword evidence="3 8" id="KW-0375">Hydrogen ion transport</keyword>
<comment type="function">
    <text evidence="8">F(1)F(0) ATP synthase produces ATP from ADP in the presence of a proton or sodium gradient. F-type ATPases consist of two structural domains, F(1) containing the extramembraneous catalytic core and F(0) containing the membrane proton channel, linked together by a central stalk and a peripheral stalk. During catalysis, ATP synthesis in the catalytic domain of F(1) is coupled via a rotary mechanism of the central stalk subunits to proton translocation.</text>
</comment>
<sequence>MITDGIIVKKYALALFNSTEQLSITNNVFAELNNLNSKTKQNKSVQKLLFNKYVPKKVKSVFFNTILNEIKVSDLLKNFIVILIQRKRLYLLSKIEKCLKDMIDNHNGIIKLKIKLANELDQDSADKIKEKLYKCLGYKKIKFDFIYDKSILGGMLIEKGSQMLDLSLLAKLKKIESIVKKI</sequence>
<dbReference type="GO" id="GO:0045259">
    <property type="term" value="C:proton-transporting ATP synthase complex"/>
    <property type="evidence" value="ECO:0007669"/>
    <property type="project" value="UniProtKB-KW"/>
</dbReference>
<dbReference type="GO" id="GO:0046933">
    <property type="term" value="F:proton-transporting ATP synthase activity, rotational mechanism"/>
    <property type="evidence" value="ECO:0007669"/>
    <property type="project" value="UniProtKB-UniRule"/>
</dbReference>
<dbReference type="SUPFAM" id="SSF47928">
    <property type="entry name" value="N-terminal domain of the delta subunit of the F1F0-ATP synthase"/>
    <property type="match status" value="1"/>
</dbReference>
<evidence type="ECO:0000256" key="3">
    <source>
        <dbReference type="ARBA" id="ARBA00022781"/>
    </source>
</evidence>
<dbReference type="InterPro" id="IPR026015">
    <property type="entry name" value="ATP_synth_OSCP/delta_N_sf"/>
</dbReference>
<keyword evidence="6 8" id="KW-0139">CF(1)</keyword>
<evidence type="ECO:0000256" key="4">
    <source>
        <dbReference type="ARBA" id="ARBA00023065"/>
    </source>
</evidence>
<evidence type="ECO:0000256" key="2">
    <source>
        <dbReference type="ARBA" id="ARBA00022448"/>
    </source>
</evidence>
<keyword evidence="10" id="KW-1185">Reference proteome</keyword>
<dbReference type="PANTHER" id="PTHR11910">
    <property type="entry name" value="ATP SYNTHASE DELTA CHAIN"/>
    <property type="match status" value="1"/>
</dbReference>
<evidence type="ECO:0000256" key="7">
    <source>
        <dbReference type="ARBA" id="ARBA00023310"/>
    </source>
</evidence>
<comment type="similarity">
    <text evidence="8">Belongs to the ATPase delta chain family.</text>
</comment>
<accession>A0A429XFT9</accession>
<gene>
    <name evidence="8 9" type="primary">atpH</name>
    <name evidence="9" type="ORF">EIC27_05000</name>
</gene>
<dbReference type="GO" id="GO:0005886">
    <property type="term" value="C:plasma membrane"/>
    <property type="evidence" value="ECO:0007669"/>
    <property type="project" value="UniProtKB-SubCell"/>
</dbReference>
<dbReference type="RefSeq" id="WP_126045015.1">
    <property type="nucleotide sequence ID" value="NZ_RXFM01000069.1"/>
</dbReference>
<evidence type="ECO:0000256" key="6">
    <source>
        <dbReference type="ARBA" id="ARBA00023196"/>
    </source>
</evidence>
<dbReference type="GO" id="GO:0016787">
    <property type="term" value="F:hydrolase activity"/>
    <property type="evidence" value="ECO:0007669"/>
    <property type="project" value="UniProtKB-KW"/>
</dbReference>
<evidence type="ECO:0000256" key="1">
    <source>
        <dbReference type="ARBA" id="ARBA00004370"/>
    </source>
</evidence>
<dbReference type="AlphaFoldDB" id="A0A429XFT9"/>
<dbReference type="PRINTS" id="PR00125">
    <property type="entry name" value="ATPASEDELTA"/>
</dbReference>
<dbReference type="HAMAP" id="MF_01416">
    <property type="entry name" value="ATP_synth_delta_bact"/>
    <property type="match status" value="1"/>
</dbReference>
<comment type="caution">
    <text evidence="9">The sequence shown here is derived from an EMBL/GenBank/DDBJ whole genome shotgun (WGS) entry which is preliminary data.</text>
</comment>
<evidence type="ECO:0000313" key="10">
    <source>
        <dbReference type="Proteomes" id="UP000279470"/>
    </source>
</evidence>
<dbReference type="NCBIfam" id="TIGR01145">
    <property type="entry name" value="ATP_synt_delta"/>
    <property type="match status" value="1"/>
</dbReference>
<dbReference type="OrthoDB" id="9796185at2"/>
<keyword evidence="8" id="KW-1003">Cell membrane</keyword>
<organism evidence="9 10">
    <name type="scientific">Candidatus Aquarickettsia rohweri</name>
    <dbReference type="NCBI Taxonomy" id="2602574"/>
    <lineage>
        <taxon>Bacteria</taxon>
        <taxon>Pseudomonadati</taxon>
        <taxon>Pseudomonadota</taxon>
        <taxon>Alphaproteobacteria</taxon>
        <taxon>Rickettsiales</taxon>
        <taxon>Candidatus Midichloriaceae</taxon>
        <taxon>Candidatus Aquarickettsia</taxon>
    </lineage>
</organism>
<dbReference type="Pfam" id="PF00213">
    <property type="entry name" value="OSCP"/>
    <property type="match status" value="1"/>
</dbReference>
<dbReference type="EMBL" id="RXFM01000069">
    <property type="protein sequence ID" value="RST64015.1"/>
    <property type="molecule type" value="Genomic_DNA"/>
</dbReference>
<keyword evidence="5 8" id="KW-0472">Membrane</keyword>